<accession>A0ACB0F627</accession>
<proteinExistence type="predicted"/>
<sequence>MLGSTRNGPVARTRDWTLGLAPPSRRAFPQRAPGPGSQLNLSAGVLLRGHIQSIHRASTGLLSSVMTRHHLQLELPGPQPAVVHCPSQPVSLPWLPCGECITHPVKSMPSRPASQAEPGERPSFDRLAGPVLEPKALNPVQLPWIRAREQNSPSGLLLWPNSHFHSVSAQTLCPPRHPAREMLAALALGVGRSAPERQRDLERGWPCCPLLPLMH</sequence>
<dbReference type="EMBL" id="OX596116">
    <property type="protein sequence ID" value="CAI9708364.1"/>
    <property type="molecule type" value="Genomic_DNA"/>
</dbReference>
<evidence type="ECO:0000313" key="1">
    <source>
        <dbReference type="EMBL" id="CAI9708364.1"/>
    </source>
</evidence>
<dbReference type="Proteomes" id="UP001162501">
    <property type="component" value="Chromosome 32"/>
</dbReference>
<organism evidence="1 2">
    <name type="scientific">Rangifer tarandus platyrhynchus</name>
    <name type="common">Svalbard reindeer</name>
    <dbReference type="NCBI Taxonomy" id="3082113"/>
    <lineage>
        <taxon>Eukaryota</taxon>
        <taxon>Metazoa</taxon>
        <taxon>Chordata</taxon>
        <taxon>Craniata</taxon>
        <taxon>Vertebrata</taxon>
        <taxon>Euteleostomi</taxon>
        <taxon>Mammalia</taxon>
        <taxon>Eutheria</taxon>
        <taxon>Laurasiatheria</taxon>
        <taxon>Artiodactyla</taxon>
        <taxon>Ruminantia</taxon>
        <taxon>Pecora</taxon>
        <taxon>Cervidae</taxon>
        <taxon>Odocoileinae</taxon>
        <taxon>Rangifer</taxon>
    </lineage>
</organism>
<evidence type="ECO:0000313" key="2">
    <source>
        <dbReference type="Proteomes" id="UP001162501"/>
    </source>
</evidence>
<reference evidence="1" key="1">
    <citation type="submission" date="2023-05" db="EMBL/GenBank/DDBJ databases">
        <authorList>
            <consortium name="ELIXIR-Norway"/>
        </authorList>
    </citation>
    <scope>NUCLEOTIDE SEQUENCE</scope>
</reference>
<name>A0ACB0F627_RANTA</name>
<protein>
    <submittedName>
        <fullName evidence="1">Uncharacterized protein</fullName>
    </submittedName>
</protein>
<gene>
    <name evidence="1" type="ORF">MRATA1EN3_LOCUS19577</name>
</gene>